<evidence type="ECO:0000256" key="1">
    <source>
        <dbReference type="ARBA" id="ARBA00009163"/>
    </source>
</evidence>
<dbReference type="InterPro" id="IPR034753">
    <property type="entry name" value="hSac2"/>
</dbReference>
<dbReference type="InterPro" id="IPR040242">
    <property type="entry name" value="TPRG1-like"/>
</dbReference>
<dbReference type="PANTHER" id="PTHR31108">
    <property type="entry name" value="TUMOR PROTEIN P63-REGULATED GENE 1-LIKE PROTEIN"/>
    <property type="match status" value="1"/>
</dbReference>
<evidence type="ECO:0000259" key="2">
    <source>
        <dbReference type="PROSITE" id="PS51791"/>
    </source>
</evidence>
<reference evidence="3" key="1">
    <citation type="submission" date="2025-08" db="UniProtKB">
        <authorList>
            <consortium name="Ensembl"/>
        </authorList>
    </citation>
    <scope>IDENTIFICATION</scope>
</reference>
<feature type="domain" description="HSac2" evidence="2">
    <location>
        <begin position="185"/>
        <end position="362"/>
    </location>
</feature>
<name>A0A8C4QF48_EPTBU</name>
<dbReference type="GO" id="GO:0005737">
    <property type="term" value="C:cytoplasm"/>
    <property type="evidence" value="ECO:0007669"/>
    <property type="project" value="TreeGrafter"/>
</dbReference>
<dbReference type="Proteomes" id="UP000694388">
    <property type="component" value="Unplaced"/>
</dbReference>
<dbReference type="InterPro" id="IPR022158">
    <property type="entry name" value="Inositol_phosphatase"/>
</dbReference>
<dbReference type="AlphaFoldDB" id="A0A8C4QF48"/>
<accession>A0A8C4QF48</accession>
<dbReference type="GeneTree" id="ENSGT00390000001652"/>
<dbReference type="PROSITE" id="PS51791">
    <property type="entry name" value="HSAC2"/>
    <property type="match status" value="1"/>
</dbReference>
<dbReference type="PANTHER" id="PTHR31108:SF1">
    <property type="entry name" value="HSAC2 DOMAIN-CONTAINING PROTEIN"/>
    <property type="match status" value="1"/>
</dbReference>
<protein>
    <recommendedName>
        <fullName evidence="2">HSac2 domain-containing protein</fullName>
    </recommendedName>
</protein>
<evidence type="ECO:0000313" key="4">
    <source>
        <dbReference type="Proteomes" id="UP000694388"/>
    </source>
</evidence>
<organism evidence="3 4">
    <name type="scientific">Eptatretus burgeri</name>
    <name type="common">Inshore hagfish</name>
    <dbReference type="NCBI Taxonomy" id="7764"/>
    <lineage>
        <taxon>Eukaryota</taxon>
        <taxon>Metazoa</taxon>
        <taxon>Chordata</taxon>
        <taxon>Craniata</taxon>
        <taxon>Vertebrata</taxon>
        <taxon>Cyclostomata</taxon>
        <taxon>Myxini</taxon>
        <taxon>Myxiniformes</taxon>
        <taxon>Myxinidae</taxon>
        <taxon>Eptatretinae</taxon>
        <taxon>Eptatretus</taxon>
    </lineage>
</organism>
<dbReference type="Ensembl" id="ENSEBUT00000015111.1">
    <property type="protein sequence ID" value="ENSEBUP00000014535.1"/>
    <property type="gene ID" value="ENSEBUG00000009163.1"/>
</dbReference>
<keyword evidence="4" id="KW-1185">Reference proteome</keyword>
<sequence length="390" mass="43740">MTSARFLVLFAVHGGVDVGSISGGFFPLFCGSNFLVPFIFINLDIIHVLIKTSVHEDIIHQKYLKREKKKKPRSTRFEKEKQLDNYCGRSGMAGGLKTPEHDIDLGSDSEGLSVSRGVLVMEEEEEGFRKGTLTLSLSEDLAGKETDDRGKTSIVVETVSRSKVQMLRPRVEGESRTPSTKDFFVFRPGCLEQAVADIQVLLVPEQDGNLESVWLLLEVDHWNSERERLVLLTQHSLLVCKYDFVALACRHVRRIPLYLIEQITTGKFSFPSKSLSRREGIGLQVQWDRSRQPSFLAKWNPWSSEIPYTTFAQHPMVAADHKMAAISQLSAFGLQLQQAIEQEQAVWPVAGSRLSVCKGDVHIETYLGLVSLVGNKARLGYAMVRGPFGF</sequence>
<proteinExistence type="inferred from homology"/>
<reference evidence="3" key="2">
    <citation type="submission" date="2025-09" db="UniProtKB">
        <authorList>
            <consortium name="Ensembl"/>
        </authorList>
    </citation>
    <scope>IDENTIFICATION</scope>
</reference>
<evidence type="ECO:0000313" key="3">
    <source>
        <dbReference type="Ensembl" id="ENSEBUP00000014535.1"/>
    </source>
</evidence>
<dbReference type="Pfam" id="PF12456">
    <property type="entry name" value="hSac2"/>
    <property type="match status" value="1"/>
</dbReference>
<comment type="similarity">
    <text evidence="1">Belongs to the TPRG1 family.</text>
</comment>